<reference evidence="3" key="1">
    <citation type="submission" date="2011-10" db="EMBL/GenBank/DDBJ databases">
        <authorList>
            <person name="Genoscope - CEA"/>
        </authorList>
    </citation>
    <scope>NUCLEOTIDE SEQUENCE</scope>
</reference>
<dbReference type="Proteomes" id="UP000005222">
    <property type="component" value="Chromosome K"/>
</dbReference>
<dbReference type="AlphaFoldDB" id="G8Y686"/>
<dbReference type="Gene3D" id="3.40.710.10">
    <property type="entry name" value="DD-peptidase/beta-lactamase superfamily"/>
    <property type="match status" value="1"/>
</dbReference>
<feature type="domain" description="Beta-lactamase-related" evidence="1">
    <location>
        <begin position="29"/>
        <end position="379"/>
    </location>
</feature>
<protein>
    <submittedName>
        <fullName evidence="3">Piso0_004719 protein</fullName>
    </submittedName>
</protein>
<accession>G8Y686</accession>
<dbReference type="InterPro" id="IPR050789">
    <property type="entry name" value="Diverse_Enzym_Activities"/>
</dbReference>
<evidence type="ECO:0000313" key="2">
    <source>
        <dbReference type="EMBL" id="CCE84116.1"/>
    </source>
</evidence>
<proteinExistence type="predicted"/>
<dbReference type="Proteomes" id="UP000005222">
    <property type="component" value="Chromosome L"/>
</dbReference>
<dbReference type="EMBL" id="FO082049">
    <property type="protein sequence ID" value="CCE84116.1"/>
    <property type="molecule type" value="Genomic_DNA"/>
</dbReference>
<gene>
    <name evidence="3" type="primary">Piso0_004719</name>
    <name evidence="2" type="ORF">GNLVRS01_PISO0K23066g</name>
    <name evidence="3" type="ORF">GNLVRS01_PISO0L23067g</name>
</gene>
<dbReference type="InParanoid" id="G8Y686"/>
<reference evidence="4" key="2">
    <citation type="journal article" date="2012" name="G3 (Bethesda)">
        <title>Pichia sorbitophila, an interspecies yeast hybrid reveals early steps of genome resolution following polyploidization.</title>
        <authorList>
            <person name="Leh Louis V."/>
            <person name="Despons L."/>
            <person name="Friedrich A."/>
            <person name="Martin T."/>
            <person name="Durrens P."/>
            <person name="Casaregola S."/>
            <person name="Neuveglise C."/>
            <person name="Fairhead C."/>
            <person name="Marck C."/>
            <person name="Cruz J.A."/>
            <person name="Straub M.L."/>
            <person name="Kugler V."/>
            <person name="Sacerdot C."/>
            <person name="Uzunov Z."/>
            <person name="Thierry A."/>
            <person name="Weiss S."/>
            <person name="Bleykasten C."/>
            <person name="De Montigny J."/>
            <person name="Jacques N."/>
            <person name="Jung P."/>
            <person name="Lemaire M."/>
            <person name="Mallet S."/>
            <person name="Morel G."/>
            <person name="Richard G.F."/>
            <person name="Sarkar A."/>
            <person name="Savel G."/>
            <person name="Schacherer J."/>
            <person name="Seret M.L."/>
            <person name="Talla E."/>
            <person name="Samson G."/>
            <person name="Jubin C."/>
            <person name="Poulain J."/>
            <person name="Vacherie B."/>
            <person name="Barbe V."/>
            <person name="Pelletier E."/>
            <person name="Sherman D.J."/>
            <person name="Westhof E."/>
            <person name="Weissenbach J."/>
            <person name="Baret P.V."/>
            <person name="Wincker P."/>
            <person name="Gaillardin C."/>
            <person name="Dujon B."/>
            <person name="Souciet J.L."/>
        </authorList>
    </citation>
    <scope>NUCLEOTIDE SEQUENCE [LARGE SCALE GENOMIC DNA]</scope>
    <source>
        <strain evidence="4">ATCC MYA-4447 / BCRC 22081 / CBS 7064 / NBRC 10061 / NRRL Y-12695</strain>
    </source>
</reference>
<dbReference type="PANTHER" id="PTHR43283">
    <property type="entry name" value="BETA-LACTAMASE-RELATED"/>
    <property type="match status" value="1"/>
</dbReference>
<dbReference type="InterPro" id="IPR012338">
    <property type="entry name" value="Beta-lactam/transpept-like"/>
</dbReference>
<dbReference type="EMBL" id="FO082048">
    <property type="protein sequence ID" value="CCE85147.1"/>
    <property type="molecule type" value="Genomic_DNA"/>
</dbReference>
<evidence type="ECO:0000313" key="4">
    <source>
        <dbReference type="Proteomes" id="UP000005222"/>
    </source>
</evidence>
<dbReference type="SUPFAM" id="SSF56601">
    <property type="entry name" value="beta-lactamase/transpeptidase-like"/>
    <property type="match status" value="1"/>
</dbReference>
<dbReference type="HOGENOM" id="CLU_020027_11_1_1"/>
<dbReference type="STRING" id="559304.G8Y686"/>
<evidence type="ECO:0000259" key="1">
    <source>
        <dbReference type="Pfam" id="PF00144"/>
    </source>
</evidence>
<dbReference type="OrthoDB" id="428260at2759"/>
<dbReference type="PANTHER" id="PTHR43283:SF3">
    <property type="entry name" value="BETA-LACTAMASE FAMILY PROTEIN (AFU_ORTHOLOGUE AFUA_5G07500)"/>
    <property type="match status" value="1"/>
</dbReference>
<dbReference type="InterPro" id="IPR001466">
    <property type="entry name" value="Beta-lactam-related"/>
</dbReference>
<sequence>MSQFRTNEEKNKLSKGLNAILSQSVDERNSDRAPGVVFGVTNDSETVYLESAGYSDVTSKDPLKKDTTFQLYSCTKAVVILGVLQLWERNLLDLDAPVKQYVPEIEKCCIIKKHDENGAIETKKPSTDVTMRMLLTHTAGFAYSFFNEEYCKARARTGKPDIFQMSPDIMEHTFLVFNPGEKWHYGMNIDWAGVVVERITGKRLGEFLKESVFEPAQLDSFTFSIPDRSNLTKLHFRDENGNLSLNKFQQDINPPVDLGGSGIFGTIDDYLKYIRIWLNEGSTPEGVQLIKPETARYALQNHLADGIDVTSLYPIESDITRMVSENNPREKWSLPFAITTSDSPTGRPKGSHYWCGIANLFYWIDTKNKIGGMWATQVLPFLDPSLKYYAELEKKTYECIQ</sequence>
<dbReference type="Pfam" id="PF00144">
    <property type="entry name" value="Beta-lactamase"/>
    <property type="match status" value="1"/>
</dbReference>
<organism evidence="3 4">
    <name type="scientific">Pichia sorbitophila (strain ATCC MYA-4447 / BCRC 22081 / CBS 7064 / NBRC 10061 / NRRL Y-12695)</name>
    <name type="common">Hybrid yeast</name>
    <dbReference type="NCBI Taxonomy" id="559304"/>
    <lineage>
        <taxon>Eukaryota</taxon>
        <taxon>Fungi</taxon>
        <taxon>Dikarya</taxon>
        <taxon>Ascomycota</taxon>
        <taxon>Saccharomycotina</taxon>
        <taxon>Pichiomycetes</taxon>
        <taxon>Debaryomycetaceae</taxon>
        <taxon>Millerozyma</taxon>
    </lineage>
</organism>
<keyword evidence="4" id="KW-1185">Reference proteome</keyword>
<dbReference type="eggNOG" id="ENOG502QQGR">
    <property type="taxonomic scope" value="Eukaryota"/>
</dbReference>
<evidence type="ECO:0000313" key="3">
    <source>
        <dbReference type="EMBL" id="CCE85147.1"/>
    </source>
</evidence>
<name>G8Y686_PICSO</name>